<accession>A0AAV5TUM2</accession>
<reference evidence="1" key="1">
    <citation type="submission" date="2023-10" db="EMBL/GenBank/DDBJ databases">
        <title>Genome assembly of Pristionchus species.</title>
        <authorList>
            <person name="Yoshida K."/>
            <person name="Sommer R.J."/>
        </authorList>
    </citation>
    <scope>NUCLEOTIDE SEQUENCE</scope>
    <source>
        <strain evidence="1">RS0144</strain>
    </source>
</reference>
<organism evidence="1 2">
    <name type="scientific">Pristionchus entomophagus</name>
    <dbReference type="NCBI Taxonomy" id="358040"/>
    <lineage>
        <taxon>Eukaryota</taxon>
        <taxon>Metazoa</taxon>
        <taxon>Ecdysozoa</taxon>
        <taxon>Nematoda</taxon>
        <taxon>Chromadorea</taxon>
        <taxon>Rhabditida</taxon>
        <taxon>Rhabditina</taxon>
        <taxon>Diplogasteromorpha</taxon>
        <taxon>Diplogasteroidea</taxon>
        <taxon>Neodiplogasteridae</taxon>
        <taxon>Pristionchus</taxon>
    </lineage>
</organism>
<dbReference type="Proteomes" id="UP001432027">
    <property type="component" value="Unassembled WGS sequence"/>
</dbReference>
<dbReference type="PANTHER" id="PTHR20958">
    <property type="entry name" value="GLYCINE N-ACYLTRANSFERASE-LIKE PROTEIN"/>
    <property type="match status" value="1"/>
</dbReference>
<dbReference type="PANTHER" id="PTHR20958:SF6">
    <property type="entry name" value="GLYCINE N-ACYLTRANSFERASE-LIKE PROTEIN"/>
    <property type="match status" value="1"/>
</dbReference>
<name>A0AAV5TUM2_9BILA</name>
<dbReference type="InterPro" id="IPR053225">
    <property type="entry name" value="Acyl-CoA_N-acyltransferase"/>
</dbReference>
<comment type="caution">
    <text evidence="1">The sequence shown here is derived from an EMBL/GenBank/DDBJ whole genome shotgun (WGS) entry which is preliminary data.</text>
</comment>
<keyword evidence="2" id="KW-1185">Reference proteome</keyword>
<proteinExistence type="predicted"/>
<protein>
    <submittedName>
        <fullName evidence="1">Uncharacterized protein</fullName>
    </submittedName>
</protein>
<sequence>SSGFYSRPPPRGHDEILLQQALTELIDKFKNRLTEDGMMLMLSDSFTGDVLRNIFGSQTPDVDVSPPSAVELFYMTDEQMRLASEMELQPITGFYAECVSLEKDAAKIHDNCIHSASVESTRARLLHLPASVVRDSSTGRRCRGI</sequence>
<gene>
    <name evidence="1" type="ORF">PENTCL1PPCAC_20360</name>
</gene>
<evidence type="ECO:0000313" key="2">
    <source>
        <dbReference type="Proteomes" id="UP001432027"/>
    </source>
</evidence>
<dbReference type="EMBL" id="BTSX01000005">
    <property type="protein sequence ID" value="GMS98185.1"/>
    <property type="molecule type" value="Genomic_DNA"/>
</dbReference>
<feature type="non-terminal residue" evidence="1">
    <location>
        <position position="1"/>
    </location>
</feature>
<dbReference type="AlphaFoldDB" id="A0AAV5TUM2"/>
<evidence type="ECO:0000313" key="1">
    <source>
        <dbReference type="EMBL" id="GMS98185.1"/>
    </source>
</evidence>